<evidence type="ECO:0008006" key="4">
    <source>
        <dbReference type="Google" id="ProtNLM"/>
    </source>
</evidence>
<accession>A0A1H2BWJ7</accession>
<feature type="transmembrane region" description="Helical" evidence="1">
    <location>
        <begin position="118"/>
        <end position="137"/>
    </location>
</feature>
<sequence length="148" mass="16763">MTLYSFFLHLHSGFRYIVMVLVLLAILLSLAGWLGKRPYTKGNRLVNLFAMISAHTQLLIGIVLYFISPFVQFNSSTMKDPITRYWTVEHITMMIFAIVLITIGHSRSKKLVLPEAKHRAVAIFYILALLVIALAIVQSQRGLLGMSQ</sequence>
<keyword evidence="1" id="KW-1133">Transmembrane helix</keyword>
<dbReference type="STRING" id="652787.SAMN05216490_4417"/>
<dbReference type="OrthoDB" id="329514at2"/>
<feature type="transmembrane region" description="Helical" evidence="1">
    <location>
        <begin position="87"/>
        <end position="106"/>
    </location>
</feature>
<reference evidence="2 3" key="1">
    <citation type="submission" date="2016-10" db="EMBL/GenBank/DDBJ databases">
        <authorList>
            <person name="de Groot N.N."/>
        </authorList>
    </citation>
    <scope>NUCLEOTIDE SEQUENCE [LARGE SCALE GENOMIC DNA]</scope>
    <source>
        <strain evidence="2 3">MP1X4</strain>
    </source>
</reference>
<dbReference type="EMBL" id="LT629740">
    <property type="protein sequence ID" value="SDT62608.1"/>
    <property type="molecule type" value="Genomic_DNA"/>
</dbReference>
<keyword evidence="1" id="KW-0472">Membrane</keyword>
<evidence type="ECO:0000313" key="2">
    <source>
        <dbReference type="EMBL" id="SDT62608.1"/>
    </source>
</evidence>
<dbReference type="AlphaFoldDB" id="A0A1H2BWJ7"/>
<dbReference type="Proteomes" id="UP000199679">
    <property type="component" value="Chromosome I"/>
</dbReference>
<feature type="transmembrane region" description="Helical" evidence="1">
    <location>
        <begin position="13"/>
        <end position="34"/>
    </location>
</feature>
<name>A0A1H2BWJ7_MUCMA</name>
<keyword evidence="3" id="KW-1185">Reference proteome</keyword>
<organism evidence="2 3">
    <name type="scientific">Mucilaginibacter mallensis</name>
    <dbReference type="NCBI Taxonomy" id="652787"/>
    <lineage>
        <taxon>Bacteria</taxon>
        <taxon>Pseudomonadati</taxon>
        <taxon>Bacteroidota</taxon>
        <taxon>Sphingobacteriia</taxon>
        <taxon>Sphingobacteriales</taxon>
        <taxon>Sphingobacteriaceae</taxon>
        <taxon>Mucilaginibacter</taxon>
    </lineage>
</organism>
<protein>
    <recommendedName>
        <fullName evidence="4">Cytochrome b561</fullName>
    </recommendedName>
</protein>
<gene>
    <name evidence="2" type="ORF">SAMN05216490_4417</name>
</gene>
<proteinExistence type="predicted"/>
<feature type="transmembrane region" description="Helical" evidence="1">
    <location>
        <begin position="46"/>
        <end position="67"/>
    </location>
</feature>
<evidence type="ECO:0000313" key="3">
    <source>
        <dbReference type="Proteomes" id="UP000199679"/>
    </source>
</evidence>
<dbReference type="RefSeq" id="WP_091378234.1">
    <property type="nucleotide sequence ID" value="NZ_LT629740.1"/>
</dbReference>
<keyword evidence="1" id="KW-0812">Transmembrane</keyword>
<evidence type="ECO:0000256" key="1">
    <source>
        <dbReference type="SAM" id="Phobius"/>
    </source>
</evidence>